<reference evidence="2" key="2">
    <citation type="submission" date="2023-05" db="EMBL/GenBank/DDBJ databases">
        <authorList>
            <consortium name="Lawrence Berkeley National Laboratory"/>
            <person name="Steindorff A."/>
            <person name="Hensen N."/>
            <person name="Bonometti L."/>
            <person name="Westerberg I."/>
            <person name="Brannstrom I.O."/>
            <person name="Guillou S."/>
            <person name="Cros-Aarteil S."/>
            <person name="Calhoun S."/>
            <person name="Haridas S."/>
            <person name="Kuo A."/>
            <person name="Mondo S."/>
            <person name="Pangilinan J."/>
            <person name="Riley R."/>
            <person name="Labutti K."/>
            <person name="Andreopoulos B."/>
            <person name="Lipzen A."/>
            <person name="Chen C."/>
            <person name="Yanf M."/>
            <person name="Daum C."/>
            <person name="Ng V."/>
            <person name="Clum A."/>
            <person name="Ohm R."/>
            <person name="Martin F."/>
            <person name="Silar P."/>
            <person name="Natvig D."/>
            <person name="Lalanne C."/>
            <person name="Gautier V."/>
            <person name="Ament-Velasquez S.L."/>
            <person name="Kruys A."/>
            <person name="Hutchinson M.I."/>
            <person name="Powell A.J."/>
            <person name="Barry K."/>
            <person name="Miller A.N."/>
            <person name="Grigoriev I.V."/>
            <person name="Debuchy R."/>
            <person name="Gladieux P."/>
            <person name="Thoren M.H."/>
            <person name="Johannesson H."/>
        </authorList>
    </citation>
    <scope>NUCLEOTIDE SEQUENCE</scope>
    <source>
        <strain evidence="2">PSN293</strain>
    </source>
</reference>
<keyword evidence="1" id="KW-0472">Membrane</keyword>
<keyword evidence="1" id="KW-0812">Transmembrane</keyword>
<dbReference type="Proteomes" id="UP001301769">
    <property type="component" value="Unassembled WGS sequence"/>
</dbReference>
<keyword evidence="3" id="KW-1185">Reference proteome</keyword>
<feature type="transmembrane region" description="Helical" evidence="1">
    <location>
        <begin position="124"/>
        <end position="142"/>
    </location>
</feature>
<comment type="caution">
    <text evidence="2">The sequence shown here is derived from an EMBL/GenBank/DDBJ whole genome shotgun (WGS) entry which is preliminary data.</text>
</comment>
<reference evidence="2" key="1">
    <citation type="journal article" date="2023" name="Mol. Phylogenet. Evol.">
        <title>Genome-scale phylogeny and comparative genomics of the fungal order Sordariales.</title>
        <authorList>
            <person name="Hensen N."/>
            <person name="Bonometti L."/>
            <person name="Westerberg I."/>
            <person name="Brannstrom I.O."/>
            <person name="Guillou S."/>
            <person name="Cros-Aarteil S."/>
            <person name="Calhoun S."/>
            <person name="Haridas S."/>
            <person name="Kuo A."/>
            <person name="Mondo S."/>
            <person name="Pangilinan J."/>
            <person name="Riley R."/>
            <person name="LaButti K."/>
            <person name="Andreopoulos B."/>
            <person name="Lipzen A."/>
            <person name="Chen C."/>
            <person name="Yan M."/>
            <person name="Daum C."/>
            <person name="Ng V."/>
            <person name="Clum A."/>
            <person name="Steindorff A."/>
            <person name="Ohm R.A."/>
            <person name="Martin F."/>
            <person name="Silar P."/>
            <person name="Natvig D.O."/>
            <person name="Lalanne C."/>
            <person name="Gautier V."/>
            <person name="Ament-Velasquez S.L."/>
            <person name="Kruys A."/>
            <person name="Hutchinson M.I."/>
            <person name="Powell A.J."/>
            <person name="Barry K."/>
            <person name="Miller A.N."/>
            <person name="Grigoriev I.V."/>
            <person name="Debuchy R."/>
            <person name="Gladieux P."/>
            <person name="Hiltunen Thoren M."/>
            <person name="Johannesson H."/>
        </authorList>
    </citation>
    <scope>NUCLEOTIDE SEQUENCE</scope>
    <source>
        <strain evidence="2">PSN293</strain>
    </source>
</reference>
<keyword evidence="1" id="KW-1133">Transmembrane helix</keyword>
<name>A0AAN6XT11_9PEZI</name>
<evidence type="ECO:0000256" key="1">
    <source>
        <dbReference type="SAM" id="Phobius"/>
    </source>
</evidence>
<protein>
    <submittedName>
        <fullName evidence="2">Uncharacterized protein</fullName>
    </submittedName>
</protein>
<gene>
    <name evidence="2" type="ORF">QBC37DRAFT_461447</name>
</gene>
<dbReference type="AlphaFoldDB" id="A0AAN6XT11"/>
<feature type="transmembrane region" description="Helical" evidence="1">
    <location>
        <begin position="91"/>
        <end position="112"/>
    </location>
</feature>
<sequence length="738" mass="81839">MPLDLADPSSSSGSLEGYGVYIGVWTNWSRGKVLGSTLTVTRRDGDLLVAVLAFFVTFVFTRLWRILCVVLHHQSSSDRPREALYHQRQAAFRNVASPEAALALFAHMIWAWRQTSNSKHMLKIMGIPLLVATLCLTASVVASSFSSRVTSGVGDEVLLHGGMCGWINGSRDMLREGQQAYLLPWVATQTLSSANYAKECYSVNPGGVLSCDTFVRPNLLSQIEIETDAPCPFGGDICVKDHANLRIDSGLIESNDDLGMNAPPDMRFQYRIVLQCAPIKTENYTSTHNISSERSYTRYHYGRANNFGVPGVDWVYIQSNDREYERNHVGDSVRAAMAQGDYEIGVAYASPLNGSINPDHHSSMFPIPELMRTDGDLQIVFLAAKGITYFEPSDDDWYRANKPGGTIAYGTPIWVQDGPASPLACLEQYQFCNPALPSGNDCAPLSSRTDAQLNAIPLFSQSKASEALLSWAEHGFDHLTSSLGGFPDKFGSISLHSRKYIQASIMPKLPSNQWQLDVSYWFATVLASLQRTVVTFAAGPSRINPDIERWIEPPHTPEERYICENQASQPPVSVHRHPLTFKQKIRSTSYASFNILSLGLIVGIGLLTILISYTLVPCISYIQEKRSSKTSYSVMEWTTNETLQLQRLAHEVHDGDDAVWVNATDAIPITKTAYQALAVLDVKDPSHPKLTRAQRDDIEFGFEKKGTGFSEKTIVQEVVVEEKKGWNPWNSDSSDKSS</sequence>
<evidence type="ECO:0000313" key="2">
    <source>
        <dbReference type="EMBL" id="KAK4206070.1"/>
    </source>
</evidence>
<organism evidence="2 3">
    <name type="scientific">Rhypophila decipiens</name>
    <dbReference type="NCBI Taxonomy" id="261697"/>
    <lineage>
        <taxon>Eukaryota</taxon>
        <taxon>Fungi</taxon>
        <taxon>Dikarya</taxon>
        <taxon>Ascomycota</taxon>
        <taxon>Pezizomycotina</taxon>
        <taxon>Sordariomycetes</taxon>
        <taxon>Sordariomycetidae</taxon>
        <taxon>Sordariales</taxon>
        <taxon>Naviculisporaceae</taxon>
        <taxon>Rhypophila</taxon>
    </lineage>
</organism>
<feature type="transmembrane region" description="Helical" evidence="1">
    <location>
        <begin position="591"/>
        <end position="616"/>
    </location>
</feature>
<evidence type="ECO:0000313" key="3">
    <source>
        <dbReference type="Proteomes" id="UP001301769"/>
    </source>
</evidence>
<dbReference type="EMBL" id="MU858524">
    <property type="protein sequence ID" value="KAK4206070.1"/>
    <property type="molecule type" value="Genomic_DNA"/>
</dbReference>
<proteinExistence type="predicted"/>
<accession>A0AAN6XT11</accession>
<feature type="transmembrane region" description="Helical" evidence="1">
    <location>
        <begin position="47"/>
        <end position="71"/>
    </location>
</feature>